<dbReference type="AlphaFoldDB" id="A0AA92UVS3"/>
<accession>A0AA92UVS3</accession>
<feature type="non-terminal residue" evidence="1">
    <location>
        <position position="1"/>
    </location>
</feature>
<proteinExistence type="predicted"/>
<dbReference type="EMBL" id="QSFW01000100">
    <property type="protein sequence ID" value="RHA80759.1"/>
    <property type="molecule type" value="Genomic_DNA"/>
</dbReference>
<comment type="caution">
    <text evidence="1">The sequence shown here is derived from an EMBL/GenBank/DDBJ whole genome shotgun (WGS) entry which is preliminary data.</text>
</comment>
<sequence length="300" mass="32290">VSKDEQAEAIKNSPMEDIVRVWQAPKDGTVSVAGQVSLVAPTGDYDADEYQKADGVRVAIQKGGNELWNKTIAKGDGSSYAAAVSSVAVKRGDRIYFRVQSGSEETSNGSFDKVSWSPTITYAGESNTLPNGLSSTEYKPEDGAIYDVNTSANVENGSSVEVHSVFHKPVTTDDVVLSIIGSNDKKDSDGNDNPNYIEKTVFARTLKANETFNGDSLNISLENTEKLTNFSFEISSTSNVDWKNIGWQASVTYKDSANIEQTVAVPAHYNTFANALAEGKPYLTTATDTIMVVSPVLTLS</sequence>
<evidence type="ECO:0000313" key="1">
    <source>
        <dbReference type="EMBL" id="RHA80759.1"/>
    </source>
</evidence>
<feature type="non-terminal residue" evidence="1">
    <location>
        <position position="300"/>
    </location>
</feature>
<protein>
    <submittedName>
        <fullName evidence="1">Uncharacterized protein</fullName>
    </submittedName>
</protein>
<evidence type="ECO:0000313" key="2">
    <source>
        <dbReference type="Proteomes" id="UP000284990"/>
    </source>
</evidence>
<dbReference type="RefSeq" id="WP_182384373.1">
    <property type="nucleotide sequence ID" value="NZ_QSFW01000100.1"/>
</dbReference>
<name>A0AA92UVS3_9BACT</name>
<dbReference type="Proteomes" id="UP000284990">
    <property type="component" value="Unassembled WGS sequence"/>
</dbReference>
<reference evidence="1 2" key="1">
    <citation type="submission" date="2018-08" db="EMBL/GenBank/DDBJ databases">
        <title>A genome reference for cultivated species of the human gut microbiota.</title>
        <authorList>
            <person name="Zou Y."/>
            <person name="Xue W."/>
            <person name="Luo G."/>
        </authorList>
    </citation>
    <scope>NUCLEOTIDE SEQUENCE [LARGE SCALE GENOMIC DNA]</scope>
    <source>
        <strain evidence="1 2">AM42-23AC</strain>
    </source>
</reference>
<gene>
    <name evidence="1" type="ORF">DW916_17510</name>
</gene>
<organism evidence="1 2">
    <name type="scientific">Segatella copri</name>
    <dbReference type="NCBI Taxonomy" id="165179"/>
    <lineage>
        <taxon>Bacteria</taxon>
        <taxon>Pseudomonadati</taxon>
        <taxon>Bacteroidota</taxon>
        <taxon>Bacteroidia</taxon>
        <taxon>Bacteroidales</taxon>
        <taxon>Prevotellaceae</taxon>
        <taxon>Segatella</taxon>
    </lineage>
</organism>